<dbReference type="AlphaFoldDB" id="A0A6L3SYV1"/>
<evidence type="ECO:0000313" key="2">
    <source>
        <dbReference type="Proteomes" id="UP000474159"/>
    </source>
</evidence>
<accession>A0A6L3SYV1</accession>
<keyword evidence="2" id="KW-1185">Reference proteome</keyword>
<comment type="caution">
    <text evidence="1">The sequence shown here is derived from an EMBL/GenBank/DDBJ whole genome shotgun (WGS) entry which is preliminary data.</text>
</comment>
<gene>
    <name evidence="1" type="ORF">F6X53_12215</name>
</gene>
<organism evidence="1 2">
    <name type="scientific">Methylobacterium soli</name>
    <dbReference type="NCBI Taxonomy" id="553447"/>
    <lineage>
        <taxon>Bacteria</taxon>
        <taxon>Pseudomonadati</taxon>
        <taxon>Pseudomonadota</taxon>
        <taxon>Alphaproteobacteria</taxon>
        <taxon>Hyphomicrobiales</taxon>
        <taxon>Methylobacteriaceae</taxon>
        <taxon>Methylobacterium</taxon>
    </lineage>
</organism>
<dbReference type="RefSeq" id="WP_151000348.1">
    <property type="nucleotide sequence ID" value="NZ_BPQY01000205.1"/>
</dbReference>
<evidence type="ECO:0000313" key="1">
    <source>
        <dbReference type="EMBL" id="KAB1079183.1"/>
    </source>
</evidence>
<name>A0A6L3SYV1_9HYPH</name>
<evidence type="ECO:0008006" key="3">
    <source>
        <dbReference type="Google" id="ProtNLM"/>
    </source>
</evidence>
<protein>
    <recommendedName>
        <fullName evidence="3">Glutelin</fullName>
    </recommendedName>
</protein>
<sequence>MLLATSASAAGLECGAPPAGHPAADAALTGVITSAHPDPGALRAAIARLRRDGVSNGTIVDHAVAAYCPLVAADGILPLDRKREAVRRFAAEVTASLYDPGQDSAVILALPLAPSLVERVDAAAARAKTTRDGWILGAIEAGLAGR</sequence>
<dbReference type="Proteomes" id="UP000474159">
    <property type="component" value="Unassembled WGS sequence"/>
</dbReference>
<dbReference type="EMBL" id="VZZK01000010">
    <property type="protein sequence ID" value="KAB1079183.1"/>
    <property type="molecule type" value="Genomic_DNA"/>
</dbReference>
<dbReference type="OrthoDB" id="8444574at2"/>
<reference evidence="1 2" key="1">
    <citation type="submission" date="2019-09" db="EMBL/GenBank/DDBJ databases">
        <title>YIM 48816 draft genome.</title>
        <authorList>
            <person name="Jiang L."/>
        </authorList>
    </citation>
    <scope>NUCLEOTIDE SEQUENCE [LARGE SCALE GENOMIC DNA]</scope>
    <source>
        <strain evidence="1 2">YIM 48816</strain>
    </source>
</reference>
<proteinExistence type="predicted"/>